<comment type="similarity">
    <text evidence="2">Belongs to the GOLM family.</text>
</comment>
<dbReference type="EMBL" id="JAATJU010024800">
    <property type="protein sequence ID" value="KAH0504889.1"/>
    <property type="molecule type" value="Genomic_DNA"/>
</dbReference>
<comment type="caution">
    <text evidence="9">The sequence shown here is derived from an EMBL/GenBank/DDBJ whole genome shotgun (WGS) entry which is preliminary data.</text>
</comment>
<reference evidence="9" key="1">
    <citation type="submission" date="2020-03" db="EMBL/GenBank/DDBJ databases">
        <title>Studies in the Genomics of Life Span.</title>
        <authorList>
            <person name="Glass D."/>
        </authorList>
    </citation>
    <scope>NUCLEOTIDE SEQUENCE</scope>
    <source>
        <strain evidence="9">LTLLF</strain>
        <tissue evidence="9">Muscle</tissue>
    </source>
</reference>
<dbReference type="InterPro" id="IPR026139">
    <property type="entry name" value="GOLM1/CASC4"/>
</dbReference>
<comment type="subcellular location">
    <subcellularLocation>
        <location evidence="1">Membrane</location>
        <topology evidence="1">Single-pass type II membrane protein</topology>
    </subcellularLocation>
</comment>
<organism evidence="9 10">
    <name type="scientific">Microtus ochrogaster</name>
    <name type="common">Prairie vole</name>
    <dbReference type="NCBI Taxonomy" id="79684"/>
    <lineage>
        <taxon>Eukaryota</taxon>
        <taxon>Metazoa</taxon>
        <taxon>Chordata</taxon>
        <taxon>Craniata</taxon>
        <taxon>Vertebrata</taxon>
        <taxon>Euteleostomi</taxon>
        <taxon>Mammalia</taxon>
        <taxon>Eutheria</taxon>
        <taxon>Euarchontoglires</taxon>
        <taxon>Glires</taxon>
        <taxon>Rodentia</taxon>
        <taxon>Myomorpha</taxon>
        <taxon>Muroidea</taxon>
        <taxon>Cricetidae</taxon>
        <taxon>Arvicolinae</taxon>
        <taxon>Microtus</taxon>
    </lineage>
</organism>
<sequence length="303" mass="33346">MSCGLGLPAQPSCEGRKMLLSLKAHDILAILVSNITTGEKLIRDLKAQLKALQSSYGRLQQDIFQFQRNQTSLEKKFSYDLSQCINQMKEVKEQCEEQIEEVTRRRNEAAVSRDAGDKNNQHQQPLQPQPKPQEVVPAKDQLPQGEGVVPRNQSQIPVPSEVQDLKPHEQNEESNKILIVSEEHGLGPPKASVQNQAPVNDTPVGAGRAQQIAQGPAALLAKPEDSQYPERYQLVVQDGQEKQHAAEEGQSMVVDSQSNPGSAVASLLEKLMKCVFDKALVPSDSLSVISSTLLCPTRFTQLT</sequence>
<dbReference type="GO" id="GO:0016020">
    <property type="term" value="C:membrane"/>
    <property type="evidence" value="ECO:0007669"/>
    <property type="project" value="UniProtKB-SubCell"/>
</dbReference>
<keyword evidence="3" id="KW-0812">Transmembrane</keyword>
<keyword evidence="6" id="KW-0175">Coiled coil</keyword>
<keyword evidence="4" id="KW-0735">Signal-anchor</keyword>
<evidence type="ECO:0000256" key="7">
    <source>
        <dbReference type="ARBA" id="ARBA00023136"/>
    </source>
</evidence>
<evidence type="ECO:0000313" key="10">
    <source>
        <dbReference type="Proteomes" id="UP000710432"/>
    </source>
</evidence>
<accession>A0A8J6G675</accession>
<proteinExistence type="inferred from homology"/>
<keyword evidence="7" id="KW-0472">Membrane</keyword>
<dbReference type="AlphaFoldDB" id="A0A8J6G675"/>
<evidence type="ECO:0000313" key="9">
    <source>
        <dbReference type="EMBL" id="KAH0504889.1"/>
    </source>
</evidence>
<gene>
    <name evidence="9" type="ORF">LTLLF_180205</name>
</gene>
<dbReference type="PANTHER" id="PTHR15896">
    <property type="entry name" value="GOLGI PHOSPHOPROTEIN 2/GP73-RELATED"/>
    <property type="match status" value="1"/>
</dbReference>
<protein>
    <submittedName>
        <fullName evidence="9">Golgi membrane protein 1</fullName>
    </submittedName>
</protein>
<keyword evidence="5" id="KW-1133">Transmembrane helix</keyword>
<evidence type="ECO:0000256" key="3">
    <source>
        <dbReference type="ARBA" id="ARBA00022692"/>
    </source>
</evidence>
<dbReference type="Proteomes" id="UP000710432">
    <property type="component" value="Unassembled WGS sequence"/>
</dbReference>
<feature type="compositionally biased region" description="Basic and acidic residues" evidence="8">
    <location>
        <begin position="163"/>
        <end position="173"/>
    </location>
</feature>
<feature type="region of interest" description="Disordered" evidence="8">
    <location>
        <begin position="103"/>
        <end position="173"/>
    </location>
</feature>
<dbReference type="GO" id="GO:0005794">
    <property type="term" value="C:Golgi apparatus"/>
    <property type="evidence" value="ECO:0007669"/>
    <property type="project" value="TreeGrafter"/>
</dbReference>
<evidence type="ECO:0000256" key="6">
    <source>
        <dbReference type="ARBA" id="ARBA00023054"/>
    </source>
</evidence>
<evidence type="ECO:0000256" key="1">
    <source>
        <dbReference type="ARBA" id="ARBA00004606"/>
    </source>
</evidence>
<evidence type="ECO:0000256" key="5">
    <source>
        <dbReference type="ARBA" id="ARBA00022989"/>
    </source>
</evidence>
<evidence type="ECO:0000256" key="4">
    <source>
        <dbReference type="ARBA" id="ARBA00022968"/>
    </source>
</evidence>
<name>A0A8J6G675_MICOH</name>
<evidence type="ECO:0000256" key="2">
    <source>
        <dbReference type="ARBA" id="ARBA00007474"/>
    </source>
</evidence>
<feature type="region of interest" description="Disordered" evidence="8">
    <location>
        <begin position="185"/>
        <end position="211"/>
    </location>
</feature>
<evidence type="ECO:0000256" key="8">
    <source>
        <dbReference type="SAM" id="MobiDB-lite"/>
    </source>
</evidence>
<dbReference type="PANTHER" id="PTHR15896:SF8">
    <property type="entry name" value="GOLGI MEMBRANE PROTEIN 1"/>
    <property type="match status" value="1"/>
</dbReference>